<evidence type="ECO:0000313" key="3">
    <source>
        <dbReference type="Proteomes" id="UP000316196"/>
    </source>
</evidence>
<feature type="transmembrane region" description="Helical" evidence="1">
    <location>
        <begin position="111"/>
        <end position="128"/>
    </location>
</feature>
<reference evidence="2 3" key="1">
    <citation type="submission" date="2019-06" db="EMBL/GenBank/DDBJ databases">
        <title>Sequencing the genomes of 1000 actinobacteria strains.</title>
        <authorList>
            <person name="Klenk H.-P."/>
        </authorList>
    </citation>
    <scope>NUCLEOTIDE SEQUENCE [LARGE SCALE GENOMIC DNA]</scope>
    <source>
        <strain evidence="2 3">DSM 8251</strain>
    </source>
</reference>
<dbReference type="RefSeq" id="WP_142093097.1">
    <property type="nucleotide sequence ID" value="NZ_BAAAMD010000002.1"/>
</dbReference>
<evidence type="ECO:0000256" key="1">
    <source>
        <dbReference type="SAM" id="Phobius"/>
    </source>
</evidence>
<accession>A0A542ZT01</accession>
<proteinExistence type="predicted"/>
<gene>
    <name evidence="2" type="ORF">FB460_1177</name>
</gene>
<keyword evidence="1" id="KW-1133">Transmembrane helix</keyword>
<organism evidence="2 3">
    <name type="scientific">Propioniferax innocua</name>
    <dbReference type="NCBI Taxonomy" id="1753"/>
    <lineage>
        <taxon>Bacteria</taxon>
        <taxon>Bacillati</taxon>
        <taxon>Actinomycetota</taxon>
        <taxon>Actinomycetes</taxon>
        <taxon>Propionibacteriales</taxon>
        <taxon>Propionibacteriaceae</taxon>
        <taxon>Propioniferax</taxon>
    </lineage>
</organism>
<keyword evidence="1" id="KW-0812">Transmembrane</keyword>
<dbReference type="EMBL" id="VFOR01000001">
    <property type="protein sequence ID" value="TQL63369.1"/>
    <property type="molecule type" value="Genomic_DNA"/>
</dbReference>
<dbReference type="OrthoDB" id="5184455at2"/>
<feature type="transmembrane region" description="Helical" evidence="1">
    <location>
        <begin position="199"/>
        <end position="224"/>
    </location>
</feature>
<feature type="transmembrane region" description="Helical" evidence="1">
    <location>
        <begin position="159"/>
        <end position="178"/>
    </location>
</feature>
<feature type="transmembrane region" description="Helical" evidence="1">
    <location>
        <begin position="20"/>
        <end position="37"/>
    </location>
</feature>
<keyword evidence="3" id="KW-1185">Reference proteome</keyword>
<protein>
    <submittedName>
        <fullName evidence="2">Peptidase M50B-like protein</fullName>
    </submittedName>
</protein>
<evidence type="ECO:0000313" key="2">
    <source>
        <dbReference type="EMBL" id="TQL63369.1"/>
    </source>
</evidence>
<dbReference type="Proteomes" id="UP000316196">
    <property type="component" value="Unassembled WGS sequence"/>
</dbReference>
<dbReference type="AlphaFoldDB" id="A0A542ZT01"/>
<sequence>MQQWWSLVTATQPVPGAEQQALIGLVALGLVVLAWPWTRMLSTIVHEGGHATVAMLVGRRLEGIRLHSDTSGLTVSRGRASGPGMVATLLAGYPAPALFGLLTAWVLSKGYAVGLLWGCLALLLVMLLQIRNLVGAGVMLVLLAGMGAATYYLEPVHQSWVAHLLTWVLLMSGPRVTMELGLRPGATSDPGQLRRLTGVPTAVWTGLFAFVSWATALAGFGVLVPQLATVWQGS</sequence>
<name>A0A542ZT01_9ACTN</name>
<feature type="transmembrane region" description="Helical" evidence="1">
    <location>
        <begin position="133"/>
        <end position="153"/>
    </location>
</feature>
<dbReference type="InterPro" id="IPR049500">
    <property type="entry name" value="Peptidase_M50B-like"/>
</dbReference>
<feature type="transmembrane region" description="Helical" evidence="1">
    <location>
        <begin position="86"/>
        <end position="105"/>
    </location>
</feature>
<dbReference type="Pfam" id="PF13398">
    <property type="entry name" value="Peptidase_M50B"/>
    <property type="match status" value="1"/>
</dbReference>
<keyword evidence="1" id="KW-0472">Membrane</keyword>
<comment type="caution">
    <text evidence="2">The sequence shown here is derived from an EMBL/GenBank/DDBJ whole genome shotgun (WGS) entry which is preliminary data.</text>
</comment>